<comment type="caution">
    <text evidence="2">The sequence shown here is derived from an EMBL/GenBank/DDBJ whole genome shotgun (WGS) entry which is preliminary data.</text>
</comment>
<proteinExistence type="predicted"/>
<gene>
    <name evidence="2" type="ORF">LCGC14_2664940</name>
</gene>
<accession>A0A0F9C0Z4</accession>
<sequence>DLNKRKERSVALAKELDDRLKDKRLEYDKKEQGEAEAHKKRMEPLRTQEAELKASIARMERERGDIEKSLSKLKASIGEIR</sequence>
<evidence type="ECO:0000313" key="2">
    <source>
        <dbReference type="EMBL" id="KKK96219.1"/>
    </source>
</evidence>
<organism evidence="2">
    <name type="scientific">marine sediment metagenome</name>
    <dbReference type="NCBI Taxonomy" id="412755"/>
    <lineage>
        <taxon>unclassified sequences</taxon>
        <taxon>metagenomes</taxon>
        <taxon>ecological metagenomes</taxon>
    </lineage>
</organism>
<dbReference type="EMBL" id="LAZR01046575">
    <property type="protein sequence ID" value="KKK96219.1"/>
    <property type="molecule type" value="Genomic_DNA"/>
</dbReference>
<keyword evidence="1" id="KW-0175">Coiled coil</keyword>
<dbReference type="AlphaFoldDB" id="A0A0F9C0Z4"/>
<protein>
    <submittedName>
        <fullName evidence="2">Uncharacterized protein</fullName>
    </submittedName>
</protein>
<evidence type="ECO:0000256" key="1">
    <source>
        <dbReference type="SAM" id="Coils"/>
    </source>
</evidence>
<name>A0A0F9C0Z4_9ZZZZ</name>
<feature type="coiled-coil region" evidence="1">
    <location>
        <begin position="13"/>
        <end position="76"/>
    </location>
</feature>
<feature type="non-terminal residue" evidence="2">
    <location>
        <position position="1"/>
    </location>
</feature>
<reference evidence="2" key="1">
    <citation type="journal article" date="2015" name="Nature">
        <title>Complex archaea that bridge the gap between prokaryotes and eukaryotes.</title>
        <authorList>
            <person name="Spang A."/>
            <person name="Saw J.H."/>
            <person name="Jorgensen S.L."/>
            <person name="Zaremba-Niedzwiedzka K."/>
            <person name="Martijn J."/>
            <person name="Lind A.E."/>
            <person name="van Eijk R."/>
            <person name="Schleper C."/>
            <person name="Guy L."/>
            <person name="Ettema T.J."/>
        </authorList>
    </citation>
    <scope>NUCLEOTIDE SEQUENCE</scope>
</reference>